<accession>A0A5M9Z126</accession>
<evidence type="ECO:0000313" key="2">
    <source>
        <dbReference type="EMBL" id="KAA8812235.1"/>
    </source>
</evidence>
<dbReference type="Proteomes" id="UP000324504">
    <property type="component" value="Unassembled WGS sequence"/>
</dbReference>
<keyword evidence="1" id="KW-0472">Membrane</keyword>
<name>A0A5M9Z126_9LACO</name>
<reference evidence="2 3" key="1">
    <citation type="submission" date="2019-09" db="EMBL/GenBank/DDBJ databases">
        <title>Comparative analysis of L. crispatus genomes revealed niche specific adaptation to different host and body sites.</title>
        <authorList>
            <person name="Pan M."/>
            <person name="Hidalgo-Cantabrana C."/>
            <person name="Barrangou R."/>
        </authorList>
    </citation>
    <scope>NUCLEOTIDE SEQUENCE [LARGE SCALE GENOMIC DNA]</scope>
    <source>
        <strain evidence="2 3">NCK2488</strain>
    </source>
</reference>
<feature type="transmembrane region" description="Helical" evidence="1">
    <location>
        <begin position="12"/>
        <end position="30"/>
    </location>
</feature>
<organism evidence="2 3">
    <name type="scientific">Lactobacillus crispatus</name>
    <dbReference type="NCBI Taxonomy" id="47770"/>
    <lineage>
        <taxon>Bacteria</taxon>
        <taxon>Bacillati</taxon>
        <taxon>Bacillota</taxon>
        <taxon>Bacilli</taxon>
        <taxon>Lactobacillales</taxon>
        <taxon>Lactobacillaceae</taxon>
        <taxon>Lactobacillus</taxon>
    </lineage>
</organism>
<dbReference type="Gene3D" id="1.20.1740.10">
    <property type="entry name" value="Amino acid/polyamine transporter I"/>
    <property type="match status" value="1"/>
</dbReference>
<feature type="transmembrane region" description="Helical" evidence="1">
    <location>
        <begin position="36"/>
        <end position="57"/>
    </location>
</feature>
<evidence type="ECO:0000256" key="1">
    <source>
        <dbReference type="SAM" id="Phobius"/>
    </source>
</evidence>
<dbReference type="AlphaFoldDB" id="A0A5M9Z126"/>
<dbReference type="RefSeq" id="WP_081036425.1">
    <property type="nucleotide sequence ID" value="NZ_CP072197.1"/>
</dbReference>
<comment type="caution">
    <text evidence="2">The sequence shown here is derived from an EMBL/GenBank/DDBJ whole genome shotgun (WGS) entry which is preliminary data.</text>
</comment>
<feature type="transmembrane region" description="Helical" evidence="1">
    <location>
        <begin position="69"/>
        <end position="91"/>
    </location>
</feature>
<dbReference type="EMBL" id="VUAV01000041">
    <property type="protein sequence ID" value="KAA8812235.1"/>
    <property type="molecule type" value="Genomic_DNA"/>
</dbReference>
<protein>
    <submittedName>
        <fullName evidence="2">APC family permease</fullName>
    </submittedName>
</protein>
<keyword evidence="1" id="KW-1133">Transmembrane helix</keyword>
<gene>
    <name evidence="2" type="ORF">F1C09_07210</name>
</gene>
<evidence type="ECO:0000313" key="3">
    <source>
        <dbReference type="Proteomes" id="UP000324504"/>
    </source>
</evidence>
<keyword evidence="1" id="KW-0812">Transmembrane</keyword>
<proteinExistence type="predicted"/>
<feature type="transmembrane region" description="Helical" evidence="1">
    <location>
        <begin position="97"/>
        <end position="115"/>
    </location>
</feature>
<sequence length="149" mass="16884">MLPSWIGKKNKYDAAWVAILFSAAITAFLITQSYLFLVSCIVLASLIQYVPSILAVIKFKHTNEFPNHGFKLPGGYTITILALIISCYMVTNFTWKTIFLGLVVGVLAAIAYFFIDKDKAAEHKHQLYLKKCERNNKKYLIDKKGTDQN</sequence>